<proteinExistence type="predicted"/>
<feature type="transmembrane region" description="Helical" evidence="1">
    <location>
        <begin position="316"/>
        <end position="340"/>
    </location>
</feature>
<evidence type="ECO:0000313" key="3">
    <source>
        <dbReference type="Proteomes" id="UP000179279"/>
    </source>
</evidence>
<feature type="transmembrane region" description="Helical" evidence="1">
    <location>
        <begin position="235"/>
        <end position="253"/>
    </location>
</feature>
<protein>
    <submittedName>
        <fullName evidence="2">Uncharacterized protein</fullName>
    </submittedName>
</protein>
<dbReference type="EMBL" id="MHDA01000005">
    <property type="protein sequence ID" value="OGY32813.1"/>
    <property type="molecule type" value="Genomic_DNA"/>
</dbReference>
<gene>
    <name evidence="2" type="ORF">A3A57_00015</name>
</gene>
<evidence type="ECO:0000256" key="1">
    <source>
        <dbReference type="SAM" id="Phobius"/>
    </source>
</evidence>
<organism evidence="2 3">
    <name type="scientific">Candidatus Woykebacteria bacterium RIFCSPLOWO2_01_FULL_41_12</name>
    <dbReference type="NCBI Taxonomy" id="1802604"/>
    <lineage>
        <taxon>Bacteria</taxon>
        <taxon>Candidatus Woykeibacteriota</taxon>
    </lineage>
</organism>
<dbReference type="Proteomes" id="UP000179279">
    <property type="component" value="Unassembled WGS sequence"/>
</dbReference>
<feature type="transmembrane region" description="Helical" evidence="1">
    <location>
        <begin position="260"/>
        <end position="281"/>
    </location>
</feature>
<accession>A0A1G1WYM2</accession>
<name>A0A1G1WYM2_9BACT</name>
<comment type="caution">
    <text evidence="2">The sequence shown here is derived from an EMBL/GenBank/DDBJ whole genome shotgun (WGS) entry which is preliminary data.</text>
</comment>
<dbReference type="AlphaFoldDB" id="A0A1G1WYM2"/>
<sequence length="354" mass="38934">MIRKFFALVLVFVFIPIFMFTLFAQAALVSLLNPNLYKESLEKTNAYERILKQALPEVIDQFPKESESVLSLLNKKEAETLLSKSIKPENLQELTENSIDQILSYLNSKSEGVKLTYNLKQYKNSFASNLKSLIMAKLGGLPICTSKQIQSLEENTEQFPTCKLKGQTGAGLYSELGLEKEIIQGIRSLPDEIMITLDKVSVKPKGALNIKPNESPISGLTGANENIMIISKIRTFALVISAVIMLLIILFRLPSWRSIFSWLGSALLIGGTTVTLLALALKVTPFFTSRLGEIFGFPQSISSLVADVGSEILGSITYQIFIISIPTLVIGIFLIAATFFGKKAASAIPTLKSQ</sequence>
<keyword evidence="1" id="KW-1133">Transmembrane helix</keyword>
<evidence type="ECO:0000313" key="2">
    <source>
        <dbReference type="EMBL" id="OGY32813.1"/>
    </source>
</evidence>
<keyword evidence="1" id="KW-0812">Transmembrane</keyword>
<reference evidence="2 3" key="1">
    <citation type="journal article" date="2016" name="Nat. Commun.">
        <title>Thousands of microbial genomes shed light on interconnected biogeochemical processes in an aquifer system.</title>
        <authorList>
            <person name="Anantharaman K."/>
            <person name="Brown C.T."/>
            <person name="Hug L.A."/>
            <person name="Sharon I."/>
            <person name="Castelle C.J."/>
            <person name="Probst A.J."/>
            <person name="Thomas B.C."/>
            <person name="Singh A."/>
            <person name="Wilkins M.J."/>
            <person name="Karaoz U."/>
            <person name="Brodie E.L."/>
            <person name="Williams K.H."/>
            <person name="Hubbard S.S."/>
            <person name="Banfield J.F."/>
        </authorList>
    </citation>
    <scope>NUCLEOTIDE SEQUENCE [LARGE SCALE GENOMIC DNA]</scope>
</reference>
<keyword evidence="1" id="KW-0472">Membrane</keyword>